<proteinExistence type="predicted"/>
<protein>
    <submittedName>
        <fullName evidence="1">Uncharacterized protein</fullName>
    </submittedName>
</protein>
<evidence type="ECO:0000313" key="1">
    <source>
        <dbReference type="EMBL" id="CAK5269259.1"/>
    </source>
</evidence>
<organism evidence="1 2">
    <name type="scientific">Mycena citricolor</name>
    <dbReference type="NCBI Taxonomy" id="2018698"/>
    <lineage>
        <taxon>Eukaryota</taxon>
        <taxon>Fungi</taxon>
        <taxon>Dikarya</taxon>
        <taxon>Basidiomycota</taxon>
        <taxon>Agaricomycotina</taxon>
        <taxon>Agaricomycetes</taxon>
        <taxon>Agaricomycetidae</taxon>
        <taxon>Agaricales</taxon>
        <taxon>Marasmiineae</taxon>
        <taxon>Mycenaceae</taxon>
        <taxon>Mycena</taxon>
    </lineage>
</organism>
<dbReference type="AlphaFoldDB" id="A0AAD2JZN5"/>
<dbReference type="EMBL" id="CAVNYO010000144">
    <property type="protein sequence ID" value="CAK5269259.1"/>
    <property type="molecule type" value="Genomic_DNA"/>
</dbReference>
<evidence type="ECO:0000313" key="2">
    <source>
        <dbReference type="Proteomes" id="UP001295794"/>
    </source>
</evidence>
<sequence>MSSSDESSSLMTTALDRELSDVPRELLVEPDSRLTMDSGSTCPIPSTGRDVEGGIVGVQRFVKVAFGGIGNAKPAQLGSSDSFGPVVLASRGFSGPRIALLLFLLLLLHSSLPTGAKTAGSASTDSGKVRHRRIGDRLFSSVYRGCRRRLWMSESRASGSGGAASGLAGMVIDWAKRRPSGSLGMTVFADREGLVISGGSNGGEDDSGRCTWPAECCCCCSCCSCCSCCAFEEPLEEPLEPVGESGRIPISNGCHPFWAFPSAIASRASFEMSRTPSRITGWPWMTCCPTRCGLVALKRFCLLRRNRGRRLVMVSMKGDGPALNQTSGGYPKLGACLTMGTGEQFDPAVFVGT</sequence>
<gene>
    <name evidence="1" type="ORF">MYCIT1_LOCUS12853</name>
</gene>
<reference evidence="1" key="1">
    <citation type="submission" date="2023-11" db="EMBL/GenBank/DDBJ databases">
        <authorList>
            <person name="De Vega J J."/>
            <person name="De Vega J J."/>
        </authorList>
    </citation>
    <scope>NUCLEOTIDE SEQUENCE</scope>
</reference>
<comment type="caution">
    <text evidence="1">The sequence shown here is derived from an EMBL/GenBank/DDBJ whole genome shotgun (WGS) entry which is preliminary data.</text>
</comment>
<keyword evidence="2" id="KW-1185">Reference proteome</keyword>
<name>A0AAD2JZN5_9AGAR</name>
<accession>A0AAD2JZN5</accession>
<dbReference type="Proteomes" id="UP001295794">
    <property type="component" value="Unassembled WGS sequence"/>
</dbReference>